<name>A0A0G1NK39_9BACT</name>
<organism evidence="2 3">
    <name type="scientific">Candidatus Collierbacteria bacterium GW2011_GWA2_44_99</name>
    <dbReference type="NCBI Taxonomy" id="1618380"/>
    <lineage>
        <taxon>Bacteria</taxon>
        <taxon>Candidatus Collieribacteriota</taxon>
    </lineage>
</organism>
<reference evidence="2 3" key="1">
    <citation type="journal article" date="2015" name="Nature">
        <title>rRNA introns, odd ribosomes, and small enigmatic genomes across a large radiation of phyla.</title>
        <authorList>
            <person name="Brown C.T."/>
            <person name="Hug L.A."/>
            <person name="Thomas B.C."/>
            <person name="Sharon I."/>
            <person name="Castelle C.J."/>
            <person name="Singh A."/>
            <person name="Wilkins M.J."/>
            <person name="Williams K.H."/>
            <person name="Banfield J.F."/>
        </authorList>
    </citation>
    <scope>NUCLEOTIDE SEQUENCE [LARGE SCALE GENOMIC DNA]</scope>
</reference>
<feature type="compositionally biased region" description="Basic and acidic residues" evidence="1">
    <location>
        <begin position="1"/>
        <end position="10"/>
    </location>
</feature>
<evidence type="ECO:0000313" key="3">
    <source>
        <dbReference type="Proteomes" id="UP000034797"/>
    </source>
</evidence>
<gene>
    <name evidence="2" type="ORF">UW84_C0056G0004</name>
</gene>
<accession>A0A0G1NK39</accession>
<protein>
    <submittedName>
        <fullName evidence="2">Uncharacterized protein</fullName>
    </submittedName>
</protein>
<dbReference type="AlphaFoldDB" id="A0A0G1NK39"/>
<evidence type="ECO:0000256" key="1">
    <source>
        <dbReference type="SAM" id="MobiDB-lite"/>
    </source>
</evidence>
<evidence type="ECO:0000313" key="2">
    <source>
        <dbReference type="EMBL" id="KKT84554.1"/>
    </source>
</evidence>
<sequence>MGLKMNRPDGFRLPPQAGRLEDWGPLRHGPRDGVRLTFEDNRGIMGCSCKLVIL</sequence>
<dbReference type="Proteomes" id="UP000034797">
    <property type="component" value="Unassembled WGS sequence"/>
</dbReference>
<comment type="caution">
    <text evidence="2">The sequence shown here is derived from an EMBL/GenBank/DDBJ whole genome shotgun (WGS) entry which is preliminary data.</text>
</comment>
<feature type="region of interest" description="Disordered" evidence="1">
    <location>
        <begin position="1"/>
        <end position="25"/>
    </location>
</feature>
<dbReference type="EMBL" id="LCJW01000056">
    <property type="protein sequence ID" value="KKT84554.1"/>
    <property type="molecule type" value="Genomic_DNA"/>
</dbReference>
<proteinExistence type="predicted"/>